<proteinExistence type="inferred from homology"/>
<sequence>MSLLLHACYFSLLCLVFGAQITDIKEEDFDCPQKVMLVENDCNKCYCTSNGELACTLKECAENQGKKLEECEDGTSWLVGCNKCWCIPVGTICTNRTCTSKKVR</sequence>
<keyword evidence="4" id="KW-0722">Serine protease inhibitor</keyword>
<dbReference type="GO" id="GO:0005576">
    <property type="term" value="C:extracellular region"/>
    <property type="evidence" value="ECO:0007669"/>
    <property type="project" value="UniProtKB-SubCell"/>
</dbReference>
<keyword evidence="5" id="KW-1015">Disulfide bond</keyword>
<comment type="caution">
    <text evidence="9">The sequence shown here is derived from an EMBL/GenBank/DDBJ whole genome shotgun (WGS) entry which is preliminary data.</text>
</comment>
<evidence type="ECO:0000313" key="9">
    <source>
        <dbReference type="EMBL" id="KAK4873469.1"/>
    </source>
</evidence>
<feature type="signal peptide" evidence="7">
    <location>
        <begin position="1"/>
        <end position="18"/>
    </location>
</feature>
<evidence type="ECO:0000256" key="1">
    <source>
        <dbReference type="ARBA" id="ARBA00004613"/>
    </source>
</evidence>
<evidence type="ECO:0000313" key="10">
    <source>
        <dbReference type="Proteomes" id="UP001353858"/>
    </source>
</evidence>
<organism evidence="9 10">
    <name type="scientific">Aquatica leii</name>
    <dbReference type="NCBI Taxonomy" id="1421715"/>
    <lineage>
        <taxon>Eukaryota</taxon>
        <taxon>Metazoa</taxon>
        <taxon>Ecdysozoa</taxon>
        <taxon>Arthropoda</taxon>
        <taxon>Hexapoda</taxon>
        <taxon>Insecta</taxon>
        <taxon>Pterygota</taxon>
        <taxon>Neoptera</taxon>
        <taxon>Endopterygota</taxon>
        <taxon>Coleoptera</taxon>
        <taxon>Polyphaga</taxon>
        <taxon>Elateriformia</taxon>
        <taxon>Elateroidea</taxon>
        <taxon>Lampyridae</taxon>
        <taxon>Luciolinae</taxon>
        <taxon>Aquatica</taxon>
    </lineage>
</organism>
<dbReference type="GO" id="GO:0004867">
    <property type="term" value="F:serine-type endopeptidase inhibitor activity"/>
    <property type="evidence" value="ECO:0007669"/>
    <property type="project" value="UniProtKB-KW"/>
</dbReference>
<gene>
    <name evidence="9" type="ORF">RN001_015498</name>
</gene>
<feature type="domain" description="Pacifastin" evidence="8">
    <location>
        <begin position="40"/>
        <end position="66"/>
    </location>
</feature>
<evidence type="ECO:0000256" key="4">
    <source>
        <dbReference type="ARBA" id="ARBA00022900"/>
    </source>
</evidence>
<keyword evidence="10" id="KW-1185">Reference proteome</keyword>
<comment type="subcellular location">
    <subcellularLocation>
        <location evidence="1">Secreted</location>
    </subcellularLocation>
</comment>
<evidence type="ECO:0000256" key="7">
    <source>
        <dbReference type="SAM" id="SignalP"/>
    </source>
</evidence>
<dbReference type="InterPro" id="IPR036201">
    <property type="entry name" value="Pacifastin_dom_sf"/>
</dbReference>
<evidence type="ECO:0000256" key="2">
    <source>
        <dbReference type="ARBA" id="ARBA00022525"/>
    </source>
</evidence>
<feature type="chain" id="PRO_5042901421" description="Pacifastin domain-containing protein" evidence="7">
    <location>
        <begin position="19"/>
        <end position="104"/>
    </location>
</feature>
<comment type="similarity">
    <text evidence="6">Belongs to the protease inhibitor I19 family.</text>
</comment>
<name>A0AAN7PPS6_9COLE</name>
<keyword evidence="2" id="KW-0964">Secreted</keyword>
<evidence type="ECO:0000256" key="3">
    <source>
        <dbReference type="ARBA" id="ARBA00022690"/>
    </source>
</evidence>
<evidence type="ECO:0000256" key="5">
    <source>
        <dbReference type="ARBA" id="ARBA00023157"/>
    </source>
</evidence>
<dbReference type="SUPFAM" id="SSF57283">
    <property type="entry name" value="PMP inhibitors"/>
    <property type="match status" value="1"/>
</dbReference>
<evidence type="ECO:0000256" key="6">
    <source>
        <dbReference type="ARBA" id="ARBA00029459"/>
    </source>
</evidence>
<dbReference type="AlphaFoldDB" id="A0AAN7PPS6"/>
<evidence type="ECO:0000259" key="8">
    <source>
        <dbReference type="Pfam" id="PF05375"/>
    </source>
</evidence>
<dbReference type="Proteomes" id="UP001353858">
    <property type="component" value="Unassembled WGS sequence"/>
</dbReference>
<reference evidence="10" key="1">
    <citation type="submission" date="2023-01" db="EMBL/GenBank/DDBJ databases">
        <title>Key to firefly adult light organ development and bioluminescence: homeobox transcription factors regulate luciferase expression and transportation to peroxisome.</title>
        <authorList>
            <person name="Fu X."/>
        </authorList>
    </citation>
    <scope>NUCLEOTIDE SEQUENCE [LARGE SCALE GENOMIC DNA]</scope>
</reference>
<dbReference type="EMBL" id="JARPUR010000007">
    <property type="protein sequence ID" value="KAK4873469.1"/>
    <property type="molecule type" value="Genomic_DNA"/>
</dbReference>
<accession>A0AAN7PPS6</accession>
<keyword evidence="3" id="KW-0646">Protease inhibitor</keyword>
<protein>
    <recommendedName>
        <fullName evidence="8">Pacifastin domain-containing protein</fullName>
    </recommendedName>
</protein>
<dbReference type="Pfam" id="PF05375">
    <property type="entry name" value="Pacifastin_I"/>
    <property type="match status" value="1"/>
</dbReference>
<keyword evidence="7" id="KW-0732">Signal</keyword>
<dbReference type="InterPro" id="IPR008037">
    <property type="entry name" value="Pacifastin_dom"/>
</dbReference>